<proteinExistence type="predicted"/>
<gene>
    <name evidence="1" type="ORF">IWW36_005980</name>
</gene>
<name>A0A9W8I0C3_9FUNG</name>
<comment type="caution">
    <text evidence="1">The sequence shown here is derived from an EMBL/GenBank/DDBJ whole genome shotgun (WGS) entry which is preliminary data.</text>
</comment>
<dbReference type="Proteomes" id="UP001139887">
    <property type="component" value="Unassembled WGS sequence"/>
</dbReference>
<sequence length="137" mass="14962">MSKTPPTPTTERDSGTQGTLSLSADAALKLGVQGNEPGLSLSELSESDSDTIDVSRIIQSSDMLRSRLSRFIVPRQFEDDNDSDSNSIVPILETQSLHSYRSAEQLSSELSACEPQSMQIGWNPLFLNNNNSRDLST</sequence>
<dbReference type="AlphaFoldDB" id="A0A9W8I0C3"/>
<evidence type="ECO:0000313" key="1">
    <source>
        <dbReference type="EMBL" id="KAJ2842239.1"/>
    </source>
</evidence>
<accession>A0A9W8I0C3</accession>
<keyword evidence="2" id="KW-1185">Reference proteome</keyword>
<protein>
    <submittedName>
        <fullName evidence="1">Uncharacterized protein</fullName>
    </submittedName>
</protein>
<evidence type="ECO:0000313" key="2">
    <source>
        <dbReference type="Proteomes" id="UP001139887"/>
    </source>
</evidence>
<feature type="non-terminal residue" evidence="1">
    <location>
        <position position="137"/>
    </location>
</feature>
<dbReference type="EMBL" id="JANBUW010001858">
    <property type="protein sequence ID" value="KAJ2842239.1"/>
    <property type="molecule type" value="Genomic_DNA"/>
</dbReference>
<reference evidence="1" key="1">
    <citation type="submission" date="2022-07" db="EMBL/GenBank/DDBJ databases">
        <title>Phylogenomic reconstructions and comparative analyses of Kickxellomycotina fungi.</title>
        <authorList>
            <person name="Reynolds N.K."/>
            <person name="Stajich J.E."/>
            <person name="Barry K."/>
            <person name="Grigoriev I.V."/>
            <person name="Crous P."/>
            <person name="Smith M.E."/>
        </authorList>
    </citation>
    <scope>NUCLEOTIDE SEQUENCE</scope>
    <source>
        <strain evidence="1">NRRL 1566</strain>
    </source>
</reference>
<organism evidence="1 2">
    <name type="scientific">Coemansia brasiliensis</name>
    <dbReference type="NCBI Taxonomy" id="2650707"/>
    <lineage>
        <taxon>Eukaryota</taxon>
        <taxon>Fungi</taxon>
        <taxon>Fungi incertae sedis</taxon>
        <taxon>Zoopagomycota</taxon>
        <taxon>Kickxellomycotina</taxon>
        <taxon>Kickxellomycetes</taxon>
        <taxon>Kickxellales</taxon>
        <taxon>Kickxellaceae</taxon>
        <taxon>Coemansia</taxon>
    </lineage>
</organism>